<evidence type="ECO:0000313" key="4">
    <source>
        <dbReference type="Proteomes" id="UP000620124"/>
    </source>
</evidence>
<organism evidence="3 4">
    <name type="scientific">Mycena venus</name>
    <dbReference type="NCBI Taxonomy" id="2733690"/>
    <lineage>
        <taxon>Eukaryota</taxon>
        <taxon>Fungi</taxon>
        <taxon>Dikarya</taxon>
        <taxon>Basidiomycota</taxon>
        <taxon>Agaricomycotina</taxon>
        <taxon>Agaricomycetes</taxon>
        <taxon>Agaricomycetidae</taxon>
        <taxon>Agaricales</taxon>
        <taxon>Marasmiineae</taxon>
        <taxon>Mycenaceae</taxon>
        <taxon>Mycena</taxon>
    </lineage>
</organism>
<dbReference type="Gene3D" id="3.40.50.410">
    <property type="entry name" value="von Willebrand factor, type A domain"/>
    <property type="match status" value="1"/>
</dbReference>
<evidence type="ECO:0000256" key="1">
    <source>
        <dbReference type="SAM" id="MobiDB-lite"/>
    </source>
</evidence>
<dbReference type="SUPFAM" id="SSF53300">
    <property type="entry name" value="vWA-like"/>
    <property type="match status" value="1"/>
</dbReference>
<keyword evidence="4" id="KW-1185">Reference proteome</keyword>
<feature type="domain" description="VWFA" evidence="2">
    <location>
        <begin position="108"/>
        <end position="333"/>
    </location>
</feature>
<dbReference type="Proteomes" id="UP000620124">
    <property type="component" value="Unassembled WGS sequence"/>
</dbReference>
<dbReference type="InterPro" id="IPR002035">
    <property type="entry name" value="VWF_A"/>
</dbReference>
<feature type="compositionally biased region" description="Polar residues" evidence="1">
    <location>
        <begin position="1"/>
        <end position="19"/>
    </location>
</feature>
<dbReference type="AlphaFoldDB" id="A0A8H6Y4H4"/>
<dbReference type="EMBL" id="JACAZI010000009">
    <property type="protein sequence ID" value="KAF7352274.1"/>
    <property type="molecule type" value="Genomic_DNA"/>
</dbReference>
<dbReference type="PROSITE" id="PS50234">
    <property type="entry name" value="VWFA"/>
    <property type="match status" value="1"/>
</dbReference>
<evidence type="ECO:0000259" key="2">
    <source>
        <dbReference type="PROSITE" id="PS50234"/>
    </source>
</evidence>
<evidence type="ECO:0000313" key="3">
    <source>
        <dbReference type="EMBL" id="KAF7352274.1"/>
    </source>
</evidence>
<dbReference type="PANTHER" id="PTHR34706:SF1">
    <property type="entry name" value="VWFA DOMAIN-CONTAINING PROTEIN"/>
    <property type="match status" value="1"/>
</dbReference>
<name>A0A8H6Y4H4_9AGAR</name>
<gene>
    <name evidence="3" type="ORF">MVEN_01191100</name>
</gene>
<comment type="caution">
    <text evidence="3">The sequence shown here is derived from an EMBL/GenBank/DDBJ whole genome shotgun (WGS) entry which is preliminary data.</text>
</comment>
<dbReference type="InterPro" id="IPR036465">
    <property type="entry name" value="vWFA_dom_sf"/>
</dbReference>
<protein>
    <recommendedName>
        <fullName evidence="2">VWFA domain-containing protein</fullName>
    </recommendedName>
</protein>
<feature type="region of interest" description="Disordered" evidence="1">
    <location>
        <begin position="1"/>
        <end position="22"/>
    </location>
</feature>
<dbReference type="PANTHER" id="PTHR34706">
    <property type="entry name" value="SLR1338 PROTEIN"/>
    <property type="match status" value="1"/>
</dbReference>
<sequence>MQKPPLTSTVDSKSASDLTAETEEWTSYFPGEAVGPRRRSFLSAVFSHSRSRSADARDALPPSYESLVASNTHKRSKSSSKFTSSSWLKRPMRSETLEDALEILRKYDTVILVDDSGSMTLPGSKRGKTRWNEAGEALETLAETAQRYDGDGIDIYFLNNKTASLNIKSPSEVRALFAKVKPSGATPTGERLDQILKPRLRILEDASIEPDGTPTDKKSGDEIKRVNIIVITDGEATDNPKYSIIDAASRLKAMPNLCMIQACRFPLNREMLFDSIYQLGIQFVQIGNDSRATKALKELDDDLHKTRNIRDIVDTTPYSKLNPVTADGLIKVLLGGINRRIDELARY</sequence>
<reference evidence="3" key="1">
    <citation type="submission" date="2020-05" db="EMBL/GenBank/DDBJ databases">
        <title>Mycena genomes resolve the evolution of fungal bioluminescence.</title>
        <authorList>
            <person name="Tsai I.J."/>
        </authorList>
    </citation>
    <scope>NUCLEOTIDE SEQUENCE</scope>
    <source>
        <strain evidence="3">CCC161011</strain>
    </source>
</reference>
<accession>A0A8H6Y4H4</accession>
<proteinExistence type="predicted"/>
<dbReference type="OrthoDB" id="2142040at2759"/>